<accession>D1CHM3</accession>
<evidence type="ECO:0000259" key="3">
    <source>
        <dbReference type="Pfam" id="PF01738"/>
    </source>
</evidence>
<dbReference type="OrthoDB" id="9771666at2"/>
<organism evidence="4 5">
    <name type="scientific">Thermobaculum terrenum (strain ATCC BAA-798 / CCMEE 7001 / YNP1)</name>
    <dbReference type="NCBI Taxonomy" id="525904"/>
    <lineage>
        <taxon>Bacteria</taxon>
        <taxon>Bacillati</taxon>
        <taxon>Chloroflexota</taxon>
        <taxon>Chloroflexia</taxon>
        <taxon>Candidatus Thermobaculales</taxon>
        <taxon>Candidatus Thermobaculaceae</taxon>
        <taxon>Thermobaculum</taxon>
    </lineage>
</organism>
<dbReference type="InterPro" id="IPR050300">
    <property type="entry name" value="GDXG_lipolytic_enzyme"/>
</dbReference>
<dbReference type="PANTHER" id="PTHR48081">
    <property type="entry name" value="AB HYDROLASE SUPERFAMILY PROTEIN C4A8.06C"/>
    <property type="match status" value="1"/>
</dbReference>
<evidence type="ECO:0000256" key="1">
    <source>
        <dbReference type="ARBA" id="ARBA00022801"/>
    </source>
</evidence>
<evidence type="ECO:0000313" key="5">
    <source>
        <dbReference type="Proteomes" id="UP000000323"/>
    </source>
</evidence>
<dbReference type="PANTHER" id="PTHR48081:SF6">
    <property type="entry name" value="PEPTIDASE S9 PROLYL OLIGOPEPTIDASE CATALYTIC DOMAIN-CONTAINING PROTEIN"/>
    <property type="match status" value="1"/>
</dbReference>
<dbReference type="InterPro" id="IPR002925">
    <property type="entry name" value="Dienelactn_hydro"/>
</dbReference>
<keyword evidence="5" id="KW-1185">Reference proteome</keyword>
<dbReference type="Pfam" id="PF01738">
    <property type="entry name" value="DLH"/>
    <property type="match status" value="1"/>
</dbReference>
<proteinExistence type="predicted"/>
<gene>
    <name evidence="4" type="ordered locus">Tter_2345</name>
</gene>
<name>D1CHM3_THET1</name>
<feature type="region of interest" description="Disordered" evidence="2">
    <location>
        <begin position="1"/>
        <end position="27"/>
    </location>
</feature>
<dbReference type="Gene3D" id="3.40.50.1820">
    <property type="entry name" value="alpha/beta hydrolase"/>
    <property type="match status" value="1"/>
</dbReference>
<evidence type="ECO:0000313" key="4">
    <source>
        <dbReference type="EMBL" id="ACZ43244.1"/>
    </source>
</evidence>
<evidence type="ECO:0000256" key="2">
    <source>
        <dbReference type="SAM" id="MobiDB-lite"/>
    </source>
</evidence>
<dbReference type="HOGENOM" id="CLU_012494_5_1_0"/>
<dbReference type="AlphaFoldDB" id="D1CHM3"/>
<dbReference type="KEGG" id="ttr:Tter_2345"/>
<dbReference type="SUPFAM" id="SSF53474">
    <property type="entry name" value="alpha/beta-Hydrolases"/>
    <property type="match status" value="1"/>
</dbReference>
<dbReference type="GO" id="GO:0016787">
    <property type="term" value="F:hydrolase activity"/>
    <property type="evidence" value="ECO:0007669"/>
    <property type="project" value="UniProtKB-KW"/>
</dbReference>
<sequence>MADIAEQIDVWDGTPPGSEGWSHERVEEPPEPPFDFLMVRNVVRPVMHPYLPEKPTGAAAVVCPGGAFHFLNINYEGTEVARWLCGRGIAAFVLEYRVAPTPADRQGFMAQLEAHTSDRTKMAEIMSWVTELGEEDARRAIAIVRERAPGWGLDPSMVGLLGFSAGGRVTSGVALRHDEATRPAFAGFIYGVHWEDIAVPEDAPPLFALVAQDDEIAIDSCLRLFGAWREAGKSAELHVFSRGGHGFSMRRQGLPCDYWIELFYQWLRAEQITS</sequence>
<dbReference type="Proteomes" id="UP000000323">
    <property type="component" value="Chromosome 2"/>
</dbReference>
<feature type="domain" description="Dienelactone hydrolase" evidence="3">
    <location>
        <begin position="115"/>
        <end position="253"/>
    </location>
</feature>
<dbReference type="STRING" id="525904.Tter_2345"/>
<keyword evidence="1" id="KW-0378">Hydrolase</keyword>
<reference evidence="5" key="1">
    <citation type="journal article" date="2010" name="Stand. Genomic Sci.">
        <title>Complete genome sequence of 'Thermobaculum terrenum' type strain (YNP1).</title>
        <authorList>
            <person name="Kiss H."/>
            <person name="Cleland D."/>
            <person name="Lapidus A."/>
            <person name="Lucas S."/>
            <person name="Glavina Del Rio T."/>
            <person name="Nolan M."/>
            <person name="Tice H."/>
            <person name="Han C."/>
            <person name="Goodwin L."/>
            <person name="Pitluck S."/>
            <person name="Liolios K."/>
            <person name="Ivanova N."/>
            <person name="Mavromatis K."/>
            <person name="Ovchinnikova G."/>
            <person name="Pati A."/>
            <person name="Chen A."/>
            <person name="Palaniappan K."/>
            <person name="Land M."/>
            <person name="Hauser L."/>
            <person name="Chang Y."/>
            <person name="Jeffries C."/>
            <person name="Lu M."/>
            <person name="Brettin T."/>
            <person name="Detter J."/>
            <person name="Goker M."/>
            <person name="Tindall B."/>
            <person name="Beck B."/>
            <person name="McDermott T."/>
            <person name="Woyke T."/>
            <person name="Bristow J."/>
            <person name="Eisen J."/>
            <person name="Markowitz V."/>
            <person name="Hugenholtz P."/>
            <person name="Kyrpides N."/>
            <person name="Klenk H."/>
            <person name="Cheng J."/>
        </authorList>
    </citation>
    <scope>NUCLEOTIDE SEQUENCE [LARGE SCALE GENOMIC DNA]</scope>
    <source>
        <strain evidence="5">ATCC BAA-798 / YNP1</strain>
    </source>
</reference>
<dbReference type="InterPro" id="IPR029058">
    <property type="entry name" value="AB_hydrolase_fold"/>
</dbReference>
<dbReference type="eggNOG" id="COG0657">
    <property type="taxonomic scope" value="Bacteria"/>
</dbReference>
<dbReference type="RefSeq" id="WP_012876275.1">
    <property type="nucleotide sequence ID" value="NC_013526.1"/>
</dbReference>
<dbReference type="EMBL" id="CP001826">
    <property type="protein sequence ID" value="ACZ43244.1"/>
    <property type="molecule type" value="Genomic_DNA"/>
</dbReference>
<protein>
    <recommendedName>
        <fullName evidence="3">Dienelactone hydrolase domain-containing protein</fullName>
    </recommendedName>
</protein>